<keyword evidence="2" id="KW-1185">Reference proteome</keyword>
<evidence type="ECO:0000313" key="1">
    <source>
        <dbReference type="EMBL" id="GJS92775.1"/>
    </source>
</evidence>
<dbReference type="EMBL" id="BQNB010011606">
    <property type="protein sequence ID" value="GJS92775.1"/>
    <property type="molecule type" value="Genomic_DNA"/>
</dbReference>
<gene>
    <name evidence="1" type="ORF">Tco_0799743</name>
</gene>
<comment type="caution">
    <text evidence="1">The sequence shown here is derived from an EMBL/GenBank/DDBJ whole genome shotgun (WGS) entry which is preliminary data.</text>
</comment>
<sequence>MIALDRQRVRAQIGHSLHHYWLLEGVLSGFNLGGEEFGVMAISPPESYMLYCRDSPYIGNGERSGPTGFQLAREHLQSRVKEEDLITDVENAIFDL</sequence>
<reference evidence="1" key="2">
    <citation type="submission" date="2022-01" db="EMBL/GenBank/DDBJ databases">
        <authorList>
            <person name="Yamashiro T."/>
            <person name="Shiraishi A."/>
            <person name="Satake H."/>
            <person name="Nakayama K."/>
        </authorList>
    </citation>
    <scope>NUCLEOTIDE SEQUENCE</scope>
</reference>
<protein>
    <submittedName>
        <fullName evidence="1">Uncharacterized protein</fullName>
    </submittedName>
</protein>
<dbReference type="Proteomes" id="UP001151760">
    <property type="component" value="Unassembled WGS sequence"/>
</dbReference>
<name>A0ABQ4ZR61_9ASTR</name>
<organism evidence="1 2">
    <name type="scientific">Tanacetum coccineum</name>
    <dbReference type="NCBI Taxonomy" id="301880"/>
    <lineage>
        <taxon>Eukaryota</taxon>
        <taxon>Viridiplantae</taxon>
        <taxon>Streptophyta</taxon>
        <taxon>Embryophyta</taxon>
        <taxon>Tracheophyta</taxon>
        <taxon>Spermatophyta</taxon>
        <taxon>Magnoliopsida</taxon>
        <taxon>eudicotyledons</taxon>
        <taxon>Gunneridae</taxon>
        <taxon>Pentapetalae</taxon>
        <taxon>asterids</taxon>
        <taxon>campanulids</taxon>
        <taxon>Asterales</taxon>
        <taxon>Asteraceae</taxon>
        <taxon>Asteroideae</taxon>
        <taxon>Anthemideae</taxon>
        <taxon>Anthemidinae</taxon>
        <taxon>Tanacetum</taxon>
    </lineage>
</organism>
<accession>A0ABQ4ZR61</accession>
<proteinExistence type="predicted"/>
<evidence type="ECO:0000313" key="2">
    <source>
        <dbReference type="Proteomes" id="UP001151760"/>
    </source>
</evidence>
<reference evidence="1" key="1">
    <citation type="journal article" date="2022" name="Int. J. Mol. Sci.">
        <title>Draft Genome of Tanacetum Coccineum: Genomic Comparison of Closely Related Tanacetum-Family Plants.</title>
        <authorList>
            <person name="Yamashiro T."/>
            <person name="Shiraishi A."/>
            <person name="Nakayama K."/>
            <person name="Satake H."/>
        </authorList>
    </citation>
    <scope>NUCLEOTIDE SEQUENCE</scope>
</reference>